<keyword evidence="1" id="KW-0732">Signal</keyword>
<keyword evidence="3" id="KW-1185">Reference proteome</keyword>
<accession>A0A8X7T734</accession>
<reference evidence="2" key="2">
    <citation type="journal article" date="2019" name="IMA Fungus">
        <title>Genome sequencing and comparison of five Tilletia species to identify candidate genes for the detection of regulated species infecting wheat.</title>
        <authorList>
            <person name="Nguyen H.D.T."/>
            <person name="Sultana T."/>
            <person name="Kesanakurti P."/>
            <person name="Hambleton S."/>
        </authorList>
    </citation>
    <scope>NUCLEOTIDE SEQUENCE</scope>
    <source>
        <strain evidence="2">DAOMC 236422</strain>
    </source>
</reference>
<dbReference type="Proteomes" id="UP000078113">
    <property type="component" value="Unassembled WGS sequence"/>
</dbReference>
<feature type="signal peptide" evidence="1">
    <location>
        <begin position="1"/>
        <end position="18"/>
    </location>
</feature>
<organism evidence="2 3">
    <name type="scientific">Tilletia walkeri</name>
    <dbReference type="NCBI Taxonomy" id="117179"/>
    <lineage>
        <taxon>Eukaryota</taxon>
        <taxon>Fungi</taxon>
        <taxon>Dikarya</taxon>
        <taxon>Basidiomycota</taxon>
        <taxon>Ustilaginomycotina</taxon>
        <taxon>Exobasidiomycetes</taxon>
        <taxon>Tilletiales</taxon>
        <taxon>Tilletiaceae</taxon>
        <taxon>Tilletia</taxon>
    </lineage>
</organism>
<dbReference type="EMBL" id="LWDG02000022">
    <property type="protein sequence ID" value="KAE8271301.1"/>
    <property type="molecule type" value="Genomic_DNA"/>
</dbReference>
<reference evidence="2" key="1">
    <citation type="submission" date="2016-04" db="EMBL/GenBank/DDBJ databases">
        <authorList>
            <person name="Nguyen H.D."/>
            <person name="Samba Siva P."/>
            <person name="Cullis J."/>
            <person name="Levesque C.A."/>
            <person name="Hambleton S."/>
        </authorList>
    </citation>
    <scope>NUCLEOTIDE SEQUENCE</scope>
    <source>
        <strain evidence="2">DAOMC 236422</strain>
    </source>
</reference>
<name>A0A8X7T734_9BASI</name>
<sequence length="249" mass="26071">MYSRSILALLPLLAVTFALPGQDRRLLPIKADVGADLQIGALPIKADVNATVNVGGLIPAVDNPTNDLTPIYHPHHQSHPNWEPIPRPFPINGGKPIPLPHLPLPHPKNGGGNSGNGHNNGVHWNDGEAHATWFQTADVHGSGNSTVKLNEGGSGYLPALGGDFYANSGVKWNPSALEVGFAAGIAHNSVGGGYTFTPEGISVGAGITYKGRSVSFSLSIDDNGQVRSSITGDHLICSGYKSKAECDRD</sequence>
<comment type="caution">
    <text evidence="2">The sequence shown here is derived from an EMBL/GenBank/DDBJ whole genome shotgun (WGS) entry which is preliminary data.</text>
</comment>
<proteinExistence type="predicted"/>
<feature type="chain" id="PRO_5036485615" evidence="1">
    <location>
        <begin position="19"/>
        <end position="249"/>
    </location>
</feature>
<protein>
    <submittedName>
        <fullName evidence="2">Uncharacterized protein</fullName>
    </submittedName>
</protein>
<dbReference type="AlphaFoldDB" id="A0A8X7T734"/>
<evidence type="ECO:0000313" key="2">
    <source>
        <dbReference type="EMBL" id="KAE8271301.1"/>
    </source>
</evidence>
<gene>
    <name evidence="2" type="ORF">A4X09_0g1043</name>
</gene>
<evidence type="ECO:0000313" key="3">
    <source>
        <dbReference type="Proteomes" id="UP000078113"/>
    </source>
</evidence>
<evidence type="ECO:0000256" key="1">
    <source>
        <dbReference type="SAM" id="SignalP"/>
    </source>
</evidence>